<gene>
    <name evidence="4" type="ORF">PENCOP_c002G05176</name>
</gene>
<evidence type="ECO:0000256" key="1">
    <source>
        <dbReference type="ARBA" id="ARBA00006484"/>
    </source>
</evidence>
<evidence type="ECO:0000256" key="2">
    <source>
        <dbReference type="ARBA" id="ARBA00022857"/>
    </source>
</evidence>
<sequence length="246" mass="26002">MPAAIVTGASQGIGRAISLRLADDGFDVAVNDIAARHSELQSLKAEIESKGRSSVAVVGDVSIEEDVNQLVEVTVEALGHLAVMVANAGIILTKRVMDLTIDEWDRVQAVNVKGVLLCYRAAGRQMIAQGNGGKIIGACSISGYRPQPTAIAYSVSKWAVRGLTQATAIEFAPHGINMWDQIDDNFSNVHGVPKGHAFEQAVQSRSAMKKPQTPEDIAGCVSFLASKDSGMITGQSIIIDGGIQFS</sequence>
<dbReference type="STRING" id="36646.A0A1V6V387"/>
<comment type="caution">
    <text evidence="4">The sequence shown here is derived from an EMBL/GenBank/DDBJ whole genome shotgun (WGS) entry which is preliminary data.</text>
</comment>
<keyword evidence="2" id="KW-0521">NADP</keyword>
<dbReference type="Proteomes" id="UP000191500">
    <property type="component" value="Unassembled WGS sequence"/>
</dbReference>
<evidence type="ECO:0000313" key="4">
    <source>
        <dbReference type="EMBL" id="OQE45106.1"/>
    </source>
</evidence>
<dbReference type="Pfam" id="PF13561">
    <property type="entry name" value="adh_short_C2"/>
    <property type="match status" value="1"/>
</dbReference>
<dbReference type="InterPro" id="IPR020904">
    <property type="entry name" value="Sc_DH/Rdtase_CS"/>
</dbReference>
<dbReference type="PRINTS" id="PR00081">
    <property type="entry name" value="GDHRDH"/>
</dbReference>
<proteinExistence type="inferred from homology"/>
<dbReference type="Gene3D" id="3.40.50.720">
    <property type="entry name" value="NAD(P)-binding Rossmann-like Domain"/>
    <property type="match status" value="1"/>
</dbReference>
<dbReference type="PROSITE" id="PS00061">
    <property type="entry name" value="ADH_SHORT"/>
    <property type="match status" value="1"/>
</dbReference>
<organism evidence="4 5">
    <name type="scientific">Penicillium coprophilum</name>
    <dbReference type="NCBI Taxonomy" id="36646"/>
    <lineage>
        <taxon>Eukaryota</taxon>
        <taxon>Fungi</taxon>
        <taxon>Dikarya</taxon>
        <taxon>Ascomycota</taxon>
        <taxon>Pezizomycotina</taxon>
        <taxon>Eurotiomycetes</taxon>
        <taxon>Eurotiomycetidae</taxon>
        <taxon>Eurotiales</taxon>
        <taxon>Aspergillaceae</taxon>
        <taxon>Penicillium</taxon>
    </lineage>
</organism>
<dbReference type="FunFam" id="3.40.50.720:FF:000084">
    <property type="entry name" value="Short-chain dehydrogenase reductase"/>
    <property type="match status" value="1"/>
</dbReference>
<dbReference type="InterPro" id="IPR036291">
    <property type="entry name" value="NAD(P)-bd_dom_sf"/>
</dbReference>
<reference evidence="5" key="1">
    <citation type="journal article" date="2017" name="Nat. Microbiol.">
        <title>Global analysis of biosynthetic gene clusters reveals vast potential of secondary metabolite production in Penicillium species.</title>
        <authorList>
            <person name="Nielsen J.C."/>
            <person name="Grijseels S."/>
            <person name="Prigent S."/>
            <person name="Ji B."/>
            <person name="Dainat J."/>
            <person name="Nielsen K.F."/>
            <person name="Frisvad J.C."/>
            <person name="Workman M."/>
            <person name="Nielsen J."/>
        </authorList>
    </citation>
    <scope>NUCLEOTIDE SEQUENCE [LARGE SCALE GENOMIC DNA]</scope>
    <source>
        <strain evidence="5">IBT 31321</strain>
    </source>
</reference>
<keyword evidence="5" id="KW-1185">Reference proteome</keyword>
<dbReference type="PRINTS" id="PR00080">
    <property type="entry name" value="SDRFAMILY"/>
</dbReference>
<name>A0A1V6V387_9EURO</name>
<dbReference type="AlphaFoldDB" id="A0A1V6V387"/>
<accession>A0A1V6V387</accession>
<dbReference type="EMBL" id="MDDG01000002">
    <property type="protein sequence ID" value="OQE45106.1"/>
    <property type="molecule type" value="Genomic_DNA"/>
</dbReference>
<evidence type="ECO:0000256" key="3">
    <source>
        <dbReference type="ARBA" id="ARBA00023002"/>
    </source>
</evidence>
<protein>
    <recommendedName>
        <fullName evidence="6">Diacetyl reductase [(S)-acetoin forming]</fullName>
    </recommendedName>
</protein>
<dbReference type="GO" id="GO:0016491">
    <property type="term" value="F:oxidoreductase activity"/>
    <property type="evidence" value="ECO:0007669"/>
    <property type="project" value="UniProtKB-KW"/>
</dbReference>
<evidence type="ECO:0008006" key="6">
    <source>
        <dbReference type="Google" id="ProtNLM"/>
    </source>
</evidence>
<comment type="similarity">
    <text evidence="1">Belongs to the short-chain dehydrogenases/reductases (SDR) family.</text>
</comment>
<keyword evidence="3" id="KW-0560">Oxidoreductase</keyword>
<dbReference type="PANTHER" id="PTHR43639:SF1">
    <property type="entry name" value="SHORT-CHAIN DEHYDROGENASE_REDUCTASE FAMILY PROTEIN"/>
    <property type="match status" value="1"/>
</dbReference>
<dbReference type="PANTHER" id="PTHR43639">
    <property type="entry name" value="OXIDOREDUCTASE, SHORT-CHAIN DEHYDROGENASE/REDUCTASE FAMILY (AFU_ORTHOLOGUE AFUA_5G02870)"/>
    <property type="match status" value="1"/>
</dbReference>
<evidence type="ECO:0000313" key="5">
    <source>
        <dbReference type="Proteomes" id="UP000191500"/>
    </source>
</evidence>
<dbReference type="InterPro" id="IPR002347">
    <property type="entry name" value="SDR_fam"/>
</dbReference>
<dbReference type="SUPFAM" id="SSF51735">
    <property type="entry name" value="NAD(P)-binding Rossmann-fold domains"/>
    <property type="match status" value="1"/>
</dbReference>